<sequence>MGCIASKQKEKSTGGLKDAKVLFVIGGPGSGKGTQCAKIVEKYGFCHLSSGDLLRAEVQSESDRGKRLNEIMEKGELVPLDEVLALLRDAMEKKVSEGVKCFLIDGYPRELEQGERFEKEVAGCTGVLYFEVSDDTMIQRLLERGKTSGRVDDNEETIKKRLETFHNQTKPLIDHYKDKSNIIKAEGTVDEIFTEVQKYMDSKKW</sequence>
<keyword evidence="5" id="KW-0963">Cytoplasm</keyword>
<dbReference type="PANTHER" id="PTHR23359">
    <property type="entry name" value="NUCLEOTIDE KINASE"/>
    <property type="match status" value="1"/>
</dbReference>
<evidence type="ECO:0000256" key="4">
    <source>
        <dbReference type="ARBA" id="ARBA00012955"/>
    </source>
</evidence>
<name>A0A6J8ECN2_MYTCO</name>
<dbReference type="EMBL" id="CACVKT020008737">
    <property type="protein sequence ID" value="CAC5417372.1"/>
    <property type="molecule type" value="Genomic_DNA"/>
</dbReference>
<dbReference type="HAMAP" id="MF_00235">
    <property type="entry name" value="Adenylate_kinase_Adk"/>
    <property type="match status" value="1"/>
</dbReference>
<dbReference type="CDD" id="cd01428">
    <property type="entry name" value="ADK"/>
    <property type="match status" value="1"/>
</dbReference>
<evidence type="ECO:0000256" key="6">
    <source>
        <dbReference type="ARBA" id="ARBA00022679"/>
    </source>
</evidence>
<evidence type="ECO:0000256" key="2">
    <source>
        <dbReference type="ARBA" id="ARBA00004496"/>
    </source>
</evidence>
<dbReference type="InterPro" id="IPR027417">
    <property type="entry name" value="P-loop_NTPase"/>
</dbReference>
<dbReference type="InterPro" id="IPR000850">
    <property type="entry name" value="Adenylat/UMP-CMP_kin"/>
</dbReference>
<keyword evidence="8 12" id="KW-0418">Kinase</keyword>
<dbReference type="Proteomes" id="UP000507470">
    <property type="component" value="Unassembled WGS sequence"/>
</dbReference>
<dbReference type="GO" id="GO:0005524">
    <property type="term" value="F:ATP binding"/>
    <property type="evidence" value="ECO:0007669"/>
    <property type="project" value="UniProtKB-KW"/>
</dbReference>
<dbReference type="OrthoDB" id="442176at2759"/>
<dbReference type="SUPFAM" id="SSF52540">
    <property type="entry name" value="P-loop containing nucleoside triphosphate hydrolases"/>
    <property type="match status" value="1"/>
</dbReference>
<accession>A0A6J8ECN2</accession>
<reference evidence="13 14" key="1">
    <citation type="submission" date="2020-06" db="EMBL/GenBank/DDBJ databases">
        <authorList>
            <person name="Li R."/>
            <person name="Bekaert M."/>
        </authorList>
    </citation>
    <scope>NUCLEOTIDE SEQUENCE [LARGE SCALE GENOMIC DNA]</scope>
    <source>
        <strain evidence="14">wild</strain>
    </source>
</reference>
<proteinExistence type="inferred from homology"/>
<keyword evidence="9" id="KW-0067">ATP-binding</keyword>
<dbReference type="Pfam" id="PF00406">
    <property type="entry name" value="ADK"/>
    <property type="match status" value="1"/>
</dbReference>
<gene>
    <name evidence="13" type="ORF">MCOR_49878</name>
</gene>
<dbReference type="EC" id="2.7.4.3" evidence="4"/>
<dbReference type="GO" id="GO:0004017">
    <property type="term" value="F:AMP kinase activity"/>
    <property type="evidence" value="ECO:0007669"/>
    <property type="project" value="UniProtKB-EC"/>
</dbReference>
<dbReference type="Gene3D" id="3.40.50.300">
    <property type="entry name" value="P-loop containing nucleotide triphosphate hydrolases"/>
    <property type="match status" value="1"/>
</dbReference>
<keyword evidence="14" id="KW-1185">Reference proteome</keyword>
<evidence type="ECO:0000256" key="7">
    <source>
        <dbReference type="ARBA" id="ARBA00022741"/>
    </source>
</evidence>
<evidence type="ECO:0000313" key="13">
    <source>
        <dbReference type="EMBL" id="CAC5417372.1"/>
    </source>
</evidence>
<evidence type="ECO:0000256" key="5">
    <source>
        <dbReference type="ARBA" id="ARBA00022490"/>
    </source>
</evidence>
<comment type="subcellular location">
    <subcellularLocation>
        <location evidence="2">Cytoplasm</location>
    </subcellularLocation>
</comment>
<protein>
    <recommendedName>
        <fullName evidence="4">adenylate kinase</fullName>
        <ecNumber evidence="4">2.7.4.3</ecNumber>
    </recommendedName>
    <alternativeName>
        <fullName evidence="10">ATP:AMP phosphotransferase</fullName>
    </alternativeName>
    <alternativeName>
        <fullName evidence="11">Adenylate monophosphate kinase</fullName>
    </alternativeName>
</protein>
<comment type="subunit">
    <text evidence="3">Monomer.</text>
</comment>
<dbReference type="InterPro" id="IPR033690">
    <property type="entry name" value="Adenylat_kinase_CS"/>
</dbReference>
<comment type="function">
    <text evidence="1">Catalyzes the reversible transfer of the terminal phosphate group between ATP and AMP. Plays an important role in cellular energy homeostasis and in adenine nucleotide metabolism.</text>
</comment>
<dbReference type="AlphaFoldDB" id="A0A6J8ECN2"/>
<evidence type="ECO:0000256" key="3">
    <source>
        <dbReference type="ARBA" id="ARBA00011245"/>
    </source>
</evidence>
<comment type="similarity">
    <text evidence="12">Belongs to the adenylate kinase family.</text>
</comment>
<dbReference type="GO" id="GO:0005737">
    <property type="term" value="C:cytoplasm"/>
    <property type="evidence" value="ECO:0007669"/>
    <property type="project" value="UniProtKB-SubCell"/>
</dbReference>
<evidence type="ECO:0000256" key="8">
    <source>
        <dbReference type="ARBA" id="ARBA00022777"/>
    </source>
</evidence>
<evidence type="ECO:0000256" key="11">
    <source>
        <dbReference type="ARBA" id="ARBA00078502"/>
    </source>
</evidence>
<dbReference type="PRINTS" id="PR00094">
    <property type="entry name" value="ADENYLTKNASE"/>
</dbReference>
<evidence type="ECO:0000256" key="1">
    <source>
        <dbReference type="ARBA" id="ARBA00003053"/>
    </source>
</evidence>
<evidence type="ECO:0000256" key="9">
    <source>
        <dbReference type="ARBA" id="ARBA00022840"/>
    </source>
</evidence>
<dbReference type="FunFam" id="3.40.50.300:FF:000315">
    <property type="entry name" value="Adenylate kinase 1"/>
    <property type="match status" value="1"/>
</dbReference>
<evidence type="ECO:0000256" key="10">
    <source>
        <dbReference type="ARBA" id="ARBA00031517"/>
    </source>
</evidence>
<evidence type="ECO:0000313" key="14">
    <source>
        <dbReference type="Proteomes" id="UP000507470"/>
    </source>
</evidence>
<keyword evidence="6 12" id="KW-0808">Transferase</keyword>
<evidence type="ECO:0000256" key="12">
    <source>
        <dbReference type="RuleBase" id="RU003330"/>
    </source>
</evidence>
<dbReference type="PROSITE" id="PS00113">
    <property type="entry name" value="ADENYLATE_KINASE"/>
    <property type="match status" value="1"/>
</dbReference>
<organism evidence="13 14">
    <name type="scientific">Mytilus coruscus</name>
    <name type="common">Sea mussel</name>
    <dbReference type="NCBI Taxonomy" id="42192"/>
    <lineage>
        <taxon>Eukaryota</taxon>
        <taxon>Metazoa</taxon>
        <taxon>Spiralia</taxon>
        <taxon>Lophotrochozoa</taxon>
        <taxon>Mollusca</taxon>
        <taxon>Bivalvia</taxon>
        <taxon>Autobranchia</taxon>
        <taxon>Pteriomorphia</taxon>
        <taxon>Mytilida</taxon>
        <taxon>Mytiloidea</taxon>
        <taxon>Mytilidae</taxon>
        <taxon>Mytilinae</taxon>
        <taxon>Mytilus</taxon>
    </lineage>
</organism>
<keyword evidence="7" id="KW-0547">Nucleotide-binding</keyword>